<dbReference type="Proteomes" id="UP000019132">
    <property type="component" value="Unassembled WGS sequence"/>
</dbReference>
<dbReference type="InParanoid" id="K3WEX6"/>
<organism evidence="2 3">
    <name type="scientific">Globisporangium ultimum (strain ATCC 200006 / CBS 805.95 / DAOM BR144)</name>
    <name type="common">Pythium ultimum</name>
    <dbReference type="NCBI Taxonomy" id="431595"/>
    <lineage>
        <taxon>Eukaryota</taxon>
        <taxon>Sar</taxon>
        <taxon>Stramenopiles</taxon>
        <taxon>Oomycota</taxon>
        <taxon>Peronosporomycetes</taxon>
        <taxon>Pythiales</taxon>
        <taxon>Pythiaceae</taxon>
        <taxon>Globisporangium</taxon>
    </lineage>
</organism>
<keyword evidence="3" id="KW-1185">Reference proteome</keyword>
<reference evidence="3" key="1">
    <citation type="journal article" date="2010" name="Genome Biol.">
        <title>Genome sequence of the necrotrophic plant pathogen Pythium ultimum reveals original pathogenicity mechanisms and effector repertoire.</title>
        <authorList>
            <person name="Levesque C.A."/>
            <person name="Brouwer H."/>
            <person name="Cano L."/>
            <person name="Hamilton J.P."/>
            <person name="Holt C."/>
            <person name="Huitema E."/>
            <person name="Raffaele S."/>
            <person name="Robideau G.P."/>
            <person name="Thines M."/>
            <person name="Win J."/>
            <person name="Zerillo M.M."/>
            <person name="Beakes G.W."/>
            <person name="Boore J.L."/>
            <person name="Busam D."/>
            <person name="Dumas B."/>
            <person name="Ferriera S."/>
            <person name="Fuerstenberg S.I."/>
            <person name="Gachon C.M."/>
            <person name="Gaulin E."/>
            <person name="Govers F."/>
            <person name="Grenville-Briggs L."/>
            <person name="Horner N."/>
            <person name="Hostetler J."/>
            <person name="Jiang R.H."/>
            <person name="Johnson J."/>
            <person name="Krajaejun T."/>
            <person name="Lin H."/>
            <person name="Meijer H.J."/>
            <person name="Moore B."/>
            <person name="Morris P."/>
            <person name="Phuntmart V."/>
            <person name="Puiu D."/>
            <person name="Shetty J."/>
            <person name="Stajich J.E."/>
            <person name="Tripathy S."/>
            <person name="Wawra S."/>
            <person name="van West P."/>
            <person name="Whitty B.R."/>
            <person name="Coutinho P.M."/>
            <person name="Henrissat B."/>
            <person name="Martin F."/>
            <person name="Thomas P.D."/>
            <person name="Tyler B.M."/>
            <person name="De Vries R.P."/>
            <person name="Kamoun S."/>
            <person name="Yandell M."/>
            <person name="Tisserat N."/>
            <person name="Buell C.R."/>
        </authorList>
    </citation>
    <scope>NUCLEOTIDE SEQUENCE</scope>
    <source>
        <strain evidence="3">DAOM:BR144</strain>
    </source>
</reference>
<dbReference type="EnsemblProtists" id="PYU1_T003517">
    <property type="protein sequence ID" value="PYU1_T003517"/>
    <property type="gene ID" value="PYU1_G003507"/>
</dbReference>
<reference evidence="3" key="2">
    <citation type="submission" date="2010-04" db="EMBL/GenBank/DDBJ databases">
        <authorList>
            <person name="Buell R."/>
            <person name="Hamilton J."/>
            <person name="Hostetler J."/>
        </authorList>
    </citation>
    <scope>NUCLEOTIDE SEQUENCE [LARGE SCALE GENOMIC DNA]</scope>
    <source>
        <strain evidence="3">DAOM:BR144</strain>
    </source>
</reference>
<reference evidence="2" key="3">
    <citation type="submission" date="2015-02" db="UniProtKB">
        <authorList>
            <consortium name="EnsemblProtists"/>
        </authorList>
    </citation>
    <scope>IDENTIFICATION</scope>
    <source>
        <strain evidence="2">DAOM BR144</strain>
    </source>
</reference>
<proteinExistence type="predicted"/>
<dbReference type="AlphaFoldDB" id="K3WEX6"/>
<protein>
    <submittedName>
        <fullName evidence="2">Uncharacterized protein</fullName>
    </submittedName>
</protein>
<feature type="compositionally biased region" description="Basic and acidic residues" evidence="1">
    <location>
        <begin position="73"/>
        <end position="84"/>
    </location>
</feature>
<dbReference type="EMBL" id="GL376638">
    <property type="status" value="NOT_ANNOTATED_CDS"/>
    <property type="molecule type" value="Genomic_DNA"/>
</dbReference>
<accession>K3WEX6</accession>
<feature type="region of interest" description="Disordered" evidence="1">
    <location>
        <begin position="44"/>
        <end position="84"/>
    </location>
</feature>
<evidence type="ECO:0000313" key="3">
    <source>
        <dbReference type="Proteomes" id="UP000019132"/>
    </source>
</evidence>
<evidence type="ECO:0000256" key="1">
    <source>
        <dbReference type="SAM" id="MobiDB-lite"/>
    </source>
</evidence>
<dbReference type="VEuPathDB" id="FungiDB:PYU1_G003507"/>
<evidence type="ECO:0000313" key="2">
    <source>
        <dbReference type="EnsemblProtists" id="PYU1_T003517"/>
    </source>
</evidence>
<dbReference type="HOGENOM" id="CLU_2534471_0_0_1"/>
<name>K3WEX6_GLOUD</name>
<sequence length="84" mass="9795">MTDKQWMLVVQMSTFQPEDRLDIGAVVPTDEEKRARIIEYIEQNRDQEEHTDPVQSITFGISRPRNVPTILEEGQRTPKPKNSE</sequence>